<feature type="region of interest" description="Disordered" evidence="5">
    <location>
        <begin position="147"/>
        <end position="271"/>
    </location>
</feature>
<keyword evidence="7" id="KW-1185">Reference proteome</keyword>
<feature type="compositionally biased region" description="Acidic residues" evidence="5">
    <location>
        <begin position="83"/>
        <end position="104"/>
    </location>
</feature>
<dbReference type="PANTHER" id="PTHR12663">
    <property type="entry name" value="ANDROGEN INDUCED INHIBITOR OF PROLIFERATION AS3 / PDS5-RELATED"/>
    <property type="match status" value="1"/>
</dbReference>
<dbReference type="EMBL" id="JADBGQ010000003">
    <property type="protein sequence ID" value="KAG5403036.1"/>
    <property type="molecule type" value="Genomic_DNA"/>
</dbReference>
<comment type="subcellular location">
    <subcellularLocation>
        <location evidence="1">Nucleus</location>
    </subcellularLocation>
</comment>
<feature type="region of interest" description="Disordered" evidence="5">
    <location>
        <begin position="1"/>
        <end position="27"/>
    </location>
</feature>
<keyword evidence="2" id="KW-0227">DNA damage</keyword>
<gene>
    <name evidence="6" type="primary">A03p004970.1_BraROA</name>
    <name evidence="6" type="ORF">IGI04_009155</name>
</gene>
<evidence type="ECO:0000313" key="7">
    <source>
        <dbReference type="Proteomes" id="UP000823674"/>
    </source>
</evidence>
<name>A0ABQ7MWG2_BRACM</name>
<organism evidence="6 7">
    <name type="scientific">Brassica rapa subsp. trilocularis</name>
    <dbReference type="NCBI Taxonomy" id="1813537"/>
    <lineage>
        <taxon>Eukaryota</taxon>
        <taxon>Viridiplantae</taxon>
        <taxon>Streptophyta</taxon>
        <taxon>Embryophyta</taxon>
        <taxon>Tracheophyta</taxon>
        <taxon>Spermatophyta</taxon>
        <taxon>Magnoliopsida</taxon>
        <taxon>eudicotyledons</taxon>
        <taxon>Gunneridae</taxon>
        <taxon>Pentapetalae</taxon>
        <taxon>rosids</taxon>
        <taxon>malvids</taxon>
        <taxon>Brassicales</taxon>
        <taxon>Brassicaceae</taxon>
        <taxon>Brassiceae</taxon>
        <taxon>Brassica</taxon>
    </lineage>
</organism>
<feature type="compositionally biased region" description="Polar residues" evidence="5">
    <location>
        <begin position="7"/>
        <end position="20"/>
    </location>
</feature>
<dbReference type="Gene3D" id="2.30.30.140">
    <property type="match status" value="1"/>
</dbReference>
<evidence type="ECO:0000313" key="6">
    <source>
        <dbReference type="EMBL" id="KAG5403036.1"/>
    </source>
</evidence>
<reference evidence="6 7" key="1">
    <citation type="submission" date="2021-03" db="EMBL/GenBank/DDBJ databases">
        <authorList>
            <person name="King G.J."/>
            <person name="Bancroft I."/>
            <person name="Baten A."/>
            <person name="Bloomfield J."/>
            <person name="Borpatragohain P."/>
            <person name="He Z."/>
            <person name="Irish N."/>
            <person name="Irwin J."/>
            <person name="Liu K."/>
            <person name="Mauleon R.P."/>
            <person name="Moore J."/>
            <person name="Morris R."/>
            <person name="Ostergaard L."/>
            <person name="Wang B."/>
            <person name="Wells R."/>
        </authorList>
    </citation>
    <scope>NUCLEOTIDE SEQUENCE [LARGE SCALE GENOMIC DNA]</scope>
    <source>
        <strain evidence="6">R-o-18</strain>
        <tissue evidence="6">Leaf</tissue>
    </source>
</reference>
<dbReference type="PANTHER" id="PTHR12663:SF69">
    <property type="entry name" value="SISTER CHROMATID COHESION PROTEIN PDS5 HOMOLOG E"/>
    <property type="match status" value="1"/>
</dbReference>
<feature type="compositionally biased region" description="Basic and acidic residues" evidence="5">
    <location>
        <begin position="193"/>
        <end position="203"/>
    </location>
</feature>
<evidence type="ECO:0000256" key="4">
    <source>
        <dbReference type="ARBA" id="ARBA00023242"/>
    </source>
</evidence>
<evidence type="ECO:0000256" key="3">
    <source>
        <dbReference type="ARBA" id="ARBA00023204"/>
    </source>
</evidence>
<accession>A0ABQ7MWG2</accession>
<feature type="region of interest" description="Disordered" evidence="5">
    <location>
        <begin position="81"/>
        <end position="131"/>
    </location>
</feature>
<evidence type="ECO:0000256" key="1">
    <source>
        <dbReference type="ARBA" id="ARBA00004123"/>
    </source>
</evidence>
<evidence type="ECO:0000256" key="5">
    <source>
        <dbReference type="SAM" id="MobiDB-lite"/>
    </source>
</evidence>
<dbReference type="InterPro" id="IPR039776">
    <property type="entry name" value="Pds5"/>
</dbReference>
<comment type="caution">
    <text evidence="6">The sequence shown here is derived from an EMBL/GenBank/DDBJ whole genome shotgun (WGS) entry which is preliminary data.</text>
</comment>
<feature type="compositionally biased region" description="Acidic residues" evidence="5">
    <location>
        <begin position="228"/>
        <end position="271"/>
    </location>
</feature>
<dbReference type="CDD" id="cd20404">
    <property type="entry name" value="Tudor_Agenet_AtEML-like"/>
    <property type="match status" value="1"/>
</dbReference>
<sequence>MVGAKKLSSSPAKTEPSTVSGKDKVSNGEELVGSRVKVWWPIDRKFYKGVVDSFNSRTKNHRVFYDDGDKEILDMNNERWELVGEDDDDDEDNADEDKSDDEIADVIPEPIDNLKRTNRKSARTNGVMGDIGGKMVAAASRLRSCNKISEATNGKKKGASSSPSEAVSEKEAKPMASSKKSKRKRTDDEEVGGDEHASDDESKPLQILVDKLKGKKKKKEEKEAPKEEAEEGEELKEEAEEGEEPKEEGEEEEGGPKEEEEEEEEEEGEEA</sequence>
<dbReference type="Proteomes" id="UP000823674">
    <property type="component" value="Chromosome A03"/>
</dbReference>
<keyword evidence="3" id="KW-0234">DNA repair</keyword>
<evidence type="ECO:0000256" key="2">
    <source>
        <dbReference type="ARBA" id="ARBA00022763"/>
    </source>
</evidence>
<keyword evidence="4" id="KW-0539">Nucleus</keyword>
<proteinExistence type="predicted"/>
<protein>
    <recommendedName>
        <fullName evidence="8">Tudor domain-containing protein</fullName>
    </recommendedName>
</protein>
<evidence type="ECO:0008006" key="8">
    <source>
        <dbReference type="Google" id="ProtNLM"/>
    </source>
</evidence>
<dbReference type="SUPFAM" id="SSF63748">
    <property type="entry name" value="Tudor/PWWP/MBT"/>
    <property type="match status" value="1"/>
</dbReference>